<name>A0A2N3I8N0_9BACT</name>
<evidence type="ECO:0000313" key="2">
    <source>
        <dbReference type="Proteomes" id="UP000233618"/>
    </source>
</evidence>
<proteinExistence type="predicted"/>
<evidence type="ECO:0000313" key="1">
    <source>
        <dbReference type="EMBL" id="PKQ66638.1"/>
    </source>
</evidence>
<comment type="caution">
    <text evidence="1">The sequence shown here is derived from an EMBL/GenBank/DDBJ whole genome shotgun (WGS) entry which is preliminary data.</text>
</comment>
<dbReference type="AlphaFoldDB" id="A0A2N3I8N0"/>
<gene>
    <name evidence="1" type="ORF">BZG01_10180</name>
</gene>
<organism evidence="1 2">
    <name type="scientific">Labilibaculum manganireducens</name>
    <dbReference type="NCBI Taxonomy" id="1940525"/>
    <lineage>
        <taxon>Bacteria</taxon>
        <taxon>Pseudomonadati</taxon>
        <taxon>Bacteroidota</taxon>
        <taxon>Bacteroidia</taxon>
        <taxon>Marinilabiliales</taxon>
        <taxon>Marinifilaceae</taxon>
        <taxon>Labilibaculum</taxon>
    </lineage>
</organism>
<dbReference type="EMBL" id="MVDE01000013">
    <property type="protein sequence ID" value="PKQ66638.1"/>
    <property type="molecule type" value="Genomic_DNA"/>
</dbReference>
<dbReference type="RefSeq" id="WP_101309732.1">
    <property type="nucleotide sequence ID" value="NZ_MVDE01000013.1"/>
</dbReference>
<sequence>MGFPIQPISYSCESEVSDWGVKVRLAIHHYPPVKPMIIEAPEMILELRAIVDKDGQMRYHFTNYFANPENFKALGKNLPEGSCLVLNEDGSLSVEYIEAPFLKSSEGSFFSVTGEDVSSGGITGRDVLGGALTTEGAYSTLLHNHTSYTTTNGLTKNIYKANGRIRSARAQGYANASKTLKYIGEVGNVVTTGMSYYDIAKGDSHLITYVDAGVGTMGILASGASYFYGVQIPVVGEVVAIYGTLRLTWDVSFNLGIHYGPSTWYGDNDNKWFE</sequence>
<dbReference type="Proteomes" id="UP000233618">
    <property type="component" value="Unassembled WGS sequence"/>
</dbReference>
<accession>A0A2N3I8N0</accession>
<keyword evidence="2" id="KW-1185">Reference proteome</keyword>
<protein>
    <submittedName>
        <fullName evidence="1">Uncharacterized protein</fullName>
    </submittedName>
</protein>
<reference evidence="1 2" key="1">
    <citation type="journal article" date="2017" name="Front. Microbiol.">
        <title>Labilibaculum manganireducens gen. nov., sp. nov. and Labilibaculum filiforme sp. nov., Novel Bacteroidetes Isolated from Subsurface Sediments of the Baltic Sea.</title>
        <authorList>
            <person name="Vandieken V."/>
            <person name="Marshall I.P."/>
            <person name="Niemann H."/>
            <person name="Engelen B."/>
            <person name="Cypionka H."/>
        </authorList>
    </citation>
    <scope>NUCLEOTIDE SEQUENCE [LARGE SCALE GENOMIC DNA]</scope>
    <source>
        <strain evidence="1 2">59.10-2M</strain>
    </source>
</reference>